<evidence type="ECO:0000256" key="1">
    <source>
        <dbReference type="SAM" id="MobiDB-lite"/>
    </source>
</evidence>
<evidence type="ECO:0008006" key="5">
    <source>
        <dbReference type="Google" id="ProtNLM"/>
    </source>
</evidence>
<dbReference type="EMBL" id="WVUH01000016">
    <property type="protein sequence ID" value="MBO4205151.1"/>
    <property type="molecule type" value="Genomic_DNA"/>
</dbReference>
<comment type="caution">
    <text evidence="3">The sequence shown here is derived from an EMBL/GenBank/DDBJ whole genome shotgun (WGS) entry which is preliminary data.</text>
</comment>
<reference evidence="3 4" key="1">
    <citation type="submission" date="2019-12" db="EMBL/GenBank/DDBJ databases">
        <title>Whole genome sequencing of endophytic Actinobacterium Micromonospora sp. MPMI6T.</title>
        <authorList>
            <person name="Evv R."/>
            <person name="Podile A.R."/>
        </authorList>
    </citation>
    <scope>NUCLEOTIDE SEQUENCE [LARGE SCALE GENOMIC DNA]</scope>
    <source>
        <strain evidence="3 4">MPMI6</strain>
    </source>
</reference>
<evidence type="ECO:0000256" key="2">
    <source>
        <dbReference type="SAM" id="Phobius"/>
    </source>
</evidence>
<dbReference type="Proteomes" id="UP000823521">
    <property type="component" value="Unassembled WGS sequence"/>
</dbReference>
<evidence type="ECO:0000313" key="4">
    <source>
        <dbReference type="Proteomes" id="UP000823521"/>
    </source>
</evidence>
<protein>
    <recommendedName>
        <fullName evidence="5">Serine/threonine protein kinase</fullName>
    </recommendedName>
</protein>
<feature type="transmembrane region" description="Helical" evidence="2">
    <location>
        <begin position="21"/>
        <end position="45"/>
    </location>
</feature>
<proteinExistence type="predicted"/>
<evidence type="ECO:0000313" key="3">
    <source>
        <dbReference type="EMBL" id="MBO4205151.1"/>
    </source>
</evidence>
<keyword evidence="2" id="KW-0812">Transmembrane</keyword>
<keyword evidence="4" id="KW-1185">Reference proteome</keyword>
<keyword evidence="2" id="KW-1133">Transmembrane helix</keyword>
<name>A0ABS3VL09_MICEH</name>
<accession>A0ABS3VL09</accession>
<gene>
    <name evidence="3" type="ORF">GSF22_03880</name>
</gene>
<keyword evidence="2" id="KW-0472">Membrane</keyword>
<feature type="region of interest" description="Disordered" evidence="1">
    <location>
        <begin position="48"/>
        <end position="142"/>
    </location>
</feature>
<organism evidence="3 4">
    <name type="scientific">Micromonospora echinofusca</name>
    <dbReference type="NCBI Taxonomy" id="47858"/>
    <lineage>
        <taxon>Bacteria</taxon>
        <taxon>Bacillati</taxon>
        <taxon>Actinomycetota</taxon>
        <taxon>Actinomycetes</taxon>
        <taxon>Micromonosporales</taxon>
        <taxon>Micromonosporaceae</taxon>
        <taxon>Micromonospora</taxon>
    </lineage>
</organism>
<dbReference type="RefSeq" id="WP_208811338.1">
    <property type="nucleotide sequence ID" value="NZ_WVUH01000016.1"/>
</dbReference>
<feature type="compositionally biased region" description="Low complexity" evidence="1">
    <location>
        <begin position="84"/>
        <end position="112"/>
    </location>
</feature>
<sequence length="142" mass="14116">MQGQPEAPPVFVDGSGRRRRLSVLAGTGIGVGLLASLGLILAGLFTGSSVPLPGWPESKPARPIEAGVDELGVSPDAAQPTPGPSSTATGAPSRTPSAPASATTRPGAAPTAQPSRTEVPGQGDTRRNEPAGKPSRSPGKPK</sequence>